<evidence type="ECO:0000313" key="3">
    <source>
        <dbReference type="Proteomes" id="UP000198504"/>
    </source>
</evidence>
<name>A0A1H9KAF7_9ACTN</name>
<keyword evidence="3" id="KW-1185">Reference proteome</keyword>
<dbReference type="Proteomes" id="UP000198504">
    <property type="component" value="Unassembled WGS sequence"/>
</dbReference>
<dbReference type="PRINTS" id="PR00111">
    <property type="entry name" value="ABHYDROLASE"/>
</dbReference>
<dbReference type="InterPro" id="IPR029058">
    <property type="entry name" value="AB_hydrolase_fold"/>
</dbReference>
<dbReference type="RefSeq" id="WP_091183523.1">
    <property type="nucleotide sequence ID" value="NZ_FOFA01000007.1"/>
</dbReference>
<dbReference type="InterPro" id="IPR000639">
    <property type="entry name" value="Epox_hydrolase-like"/>
</dbReference>
<dbReference type="InterPro" id="IPR000073">
    <property type="entry name" value="AB_hydrolase_1"/>
</dbReference>
<accession>A0A1H9KAF7</accession>
<proteinExistence type="predicted"/>
<dbReference type="EMBL" id="FOFA01000007">
    <property type="protein sequence ID" value="SEQ96048.1"/>
    <property type="molecule type" value="Genomic_DNA"/>
</dbReference>
<dbReference type="PRINTS" id="PR00412">
    <property type="entry name" value="EPOXHYDRLASE"/>
</dbReference>
<evidence type="ECO:0000313" key="2">
    <source>
        <dbReference type="EMBL" id="SEQ96048.1"/>
    </source>
</evidence>
<dbReference type="OrthoDB" id="9812774at2"/>
<evidence type="ECO:0000259" key="1">
    <source>
        <dbReference type="Pfam" id="PF00561"/>
    </source>
</evidence>
<gene>
    <name evidence="2" type="ORF">SAMN05421756_107125</name>
</gene>
<dbReference type="SUPFAM" id="SSF53474">
    <property type="entry name" value="alpha/beta-Hydrolases"/>
    <property type="match status" value="1"/>
</dbReference>
<dbReference type="GO" id="GO:0003824">
    <property type="term" value="F:catalytic activity"/>
    <property type="evidence" value="ECO:0007669"/>
    <property type="project" value="InterPro"/>
</dbReference>
<dbReference type="STRING" id="1036181.SAMN05421756_107125"/>
<reference evidence="3" key="1">
    <citation type="submission" date="2016-10" db="EMBL/GenBank/DDBJ databases">
        <authorList>
            <person name="Varghese N."/>
            <person name="Submissions S."/>
        </authorList>
    </citation>
    <scope>NUCLEOTIDE SEQUENCE [LARGE SCALE GENOMIC DNA]</scope>
    <source>
        <strain evidence="3">CGMCC 4.6856</strain>
    </source>
</reference>
<dbReference type="PANTHER" id="PTHR43194">
    <property type="entry name" value="HYDROLASE ALPHA/BETA FOLD FAMILY"/>
    <property type="match status" value="1"/>
</dbReference>
<protein>
    <submittedName>
        <fullName evidence="2">Haloacetate dehalogenase</fullName>
    </submittedName>
</protein>
<sequence length="292" mass="32199">MFEGFVEEVVDGGDVGVLVRHRLLPGRPTVLLLHGHPRTSATWHRVAPRLVDAGVSVVCADLPGYGRSGRPVPAPDHAPHAKTAHARRLRAAMAALGQERFAVVGHDRGSYVAFRLALDHPDAVTRVALLDGIPVVEHLERCDARFATAWWHWFFFAQPDRPERAIGADPLAWYSFDEERMGSENAAECRAAVQDPGVVRGMLEDYRAGLTVDADEERAARAAGRRVAQPLLVLWSLRDDLEELHGDPRTIWRRWADDVSGQGLESGHHVAEEAPEALVEALVPFLSTPAER</sequence>
<dbReference type="Pfam" id="PF00561">
    <property type="entry name" value="Abhydrolase_1"/>
    <property type="match status" value="1"/>
</dbReference>
<dbReference type="AlphaFoldDB" id="A0A1H9KAF7"/>
<dbReference type="PANTHER" id="PTHR43194:SF2">
    <property type="entry name" value="PEROXISOMAL MEMBRANE PROTEIN LPX1"/>
    <property type="match status" value="1"/>
</dbReference>
<dbReference type="InterPro" id="IPR050228">
    <property type="entry name" value="Carboxylesterase_BioH"/>
</dbReference>
<organism evidence="2 3">
    <name type="scientific">Microlunatus flavus</name>
    <dbReference type="NCBI Taxonomy" id="1036181"/>
    <lineage>
        <taxon>Bacteria</taxon>
        <taxon>Bacillati</taxon>
        <taxon>Actinomycetota</taxon>
        <taxon>Actinomycetes</taxon>
        <taxon>Propionibacteriales</taxon>
        <taxon>Propionibacteriaceae</taxon>
        <taxon>Microlunatus</taxon>
    </lineage>
</organism>
<feature type="domain" description="AB hydrolase-1" evidence="1">
    <location>
        <begin position="28"/>
        <end position="179"/>
    </location>
</feature>
<dbReference type="Gene3D" id="3.40.50.1820">
    <property type="entry name" value="alpha/beta hydrolase"/>
    <property type="match status" value="1"/>
</dbReference>